<evidence type="ECO:0000313" key="2">
    <source>
        <dbReference type="EMBL" id="RRW30456.1"/>
    </source>
</evidence>
<accession>A0A3R8VTZ7</accession>
<comment type="caution">
    <text evidence="2">The sequence shown here is derived from an EMBL/GenBank/DDBJ whole genome shotgun (WGS) entry which is preliminary data.</text>
</comment>
<dbReference type="GO" id="GO:0046394">
    <property type="term" value="P:carboxylic acid biosynthetic process"/>
    <property type="evidence" value="ECO:0007669"/>
    <property type="project" value="UniProtKB-ARBA"/>
</dbReference>
<reference evidence="2 3" key="1">
    <citation type="submission" date="2018-10" db="EMBL/GenBank/DDBJ databases">
        <title>Transmission dynamics of multidrug resistant bacteria on intensive care unit surfaces.</title>
        <authorList>
            <person name="D'Souza A.W."/>
            <person name="Potter R.F."/>
            <person name="Wallace M."/>
            <person name="Shupe A."/>
            <person name="Patel S."/>
            <person name="Sun S."/>
            <person name="Gul D."/>
            <person name="Kwon J.H."/>
            <person name="Andleeb S."/>
            <person name="Burnham C.-A.D."/>
            <person name="Dantas G."/>
        </authorList>
    </citation>
    <scope>NUCLEOTIDE SEQUENCE [LARGE SCALE GENOMIC DNA]</scope>
    <source>
        <strain evidence="2 3">PO_271</strain>
    </source>
</reference>
<dbReference type="InterPro" id="IPR001544">
    <property type="entry name" value="Aminotrans_IV"/>
</dbReference>
<keyword evidence="2" id="KW-0032">Aminotransferase</keyword>
<dbReference type="EMBL" id="RHRS01000068">
    <property type="protein sequence ID" value="RRW30456.1"/>
    <property type="molecule type" value="Genomic_DNA"/>
</dbReference>
<dbReference type="NCBIfam" id="NF006734">
    <property type="entry name" value="PRK09266.1"/>
    <property type="match status" value="1"/>
</dbReference>
<evidence type="ECO:0000256" key="1">
    <source>
        <dbReference type="ARBA" id="ARBA00009320"/>
    </source>
</evidence>
<dbReference type="PANTHER" id="PTHR42743:SF13">
    <property type="entry name" value="P-LOOP CONTAINING NUCLEOSIDE TRIPHOSPHATE HYDROLASE PROTEIN"/>
    <property type="match status" value="1"/>
</dbReference>
<gene>
    <name evidence="2" type="ORF">EGJ44_19285</name>
</gene>
<dbReference type="Proteomes" id="UP000272833">
    <property type="component" value="Unassembled WGS sequence"/>
</dbReference>
<dbReference type="Gene3D" id="3.20.10.10">
    <property type="entry name" value="D-amino Acid Aminotransferase, subunit A, domain 2"/>
    <property type="match status" value="1"/>
</dbReference>
<dbReference type="SUPFAM" id="SSF56752">
    <property type="entry name" value="D-aminoacid aminotransferase-like PLP-dependent enzymes"/>
    <property type="match status" value="1"/>
</dbReference>
<dbReference type="AlphaFoldDB" id="A0A3R8VTZ7"/>
<keyword evidence="2" id="KW-0808">Transferase</keyword>
<comment type="similarity">
    <text evidence="1">Belongs to the class-IV pyridoxal-phosphate-dependent aminotransferase family.</text>
</comment>
<dbReference type="GO" id="GO:0008483">
    <property type="term" value="F:transaminase activity"/>
    <property type="evidence" value="ECO:0007669"/>
    <property type="project" value="UniProtKB-KW"/>
</dbReference>
<dbReference type="InterPro" id="IPR043132">
    <property type="entry name" value="BCAT-like_C"/>
</dbReference>
<proteinExistence type="inferred from homology"/>
<dbReference type="InterPro" id="IPR043131">
    <property type="entry name" value="BCAT-like_N"/>
</dbReference>
<sequence>MAARRRPLPLPFRKKWRFQHRNTSRSSYIDGQPVSASPLNPLAFAGFAHFTAMQVRHSRIKGLDLHLQRLRDASLELFNRAPAEALLRSYIRTAIEEGASDQSLSVTVFSPHGEFTAASMEVEPAVFVRTAAPSDGPQGPLRLSVIEHERPLAAIKHVGEIGKTYYLHQAIREGFDDAAFVNRCGHLSEATIWNLAFWDGETVIWPEAEMLKGTMMGMVQRQLARLGVPQRCEVVTLERVKELSGAAVMNSWTPGIPVTAIAGHAYNEAGLFIELLHKAHEAEPADSP</sequence>
<dbReference type="InterPro" id="IPR050571">
    <property type="entry name" value="Class-IV_PLP-Dep_Aminotrnsfr"/>
</dbReference>
<evidence type="ECO:0000313" key="3">
    <source>
        <dbReference type="Proteomes" id="UP000272833"/>
    </source>
</evidence>
<dbReference type="PANTHER" id="PTHR42743">
    <property type="entry name" value="AMINO-ACID AMINOTRANSFERASE"/>
    <property type="match status" value="1"/>
</dbReference>
<dbReference type="Gene3D" id="3.30.470.10">
    <property type="match status" value="1"/>
</dbReference>
<dbReference type="InterPro" id="IPR036038">
    <property type="entry name" value="Aminotransferase-like"/>
</dbReference>
<name>A0A3R8VTZ7_ECTOL</name>
<organism evidence="2 3">
    <name type="scientific">Ectopseudomonas oleovorans</name>
    <name type="common">Pseudomonas oleovorans</name>
    <dbReference type="NCBI Taxonomy" id="301"/>
    <lineage>
        <taxon>Bacteria</taxon>
        <taxon>Pseudomonadati</taxon>
        <taxon>Pseudomonadota</taxon>
        <taxon>Gammaproteobacteria</taxon>
        <taxon>Pseudomonadales</taxon>
        <taxon>Pseudomonadaceae</taxon>
        <taxon>Ectopseudomonas</taxon>
    </lineage>
</organism>
<dbReference type="Pfam" id="PF01063">
    <property type="entry name" value="Aminotran_4"/>
    <property type="match status" value="1"/>
</dbReference>
<protein>
    <submittedName>
        <fullName evidence="2">Aminotransferase class IV</fullName>
    </submittedName>
</protein>